<dbReference type="eggNOG" id="COG0246">
    <property type="taxonomic scope" value="Bacteria"/>
</dbReference>
<dbReference type="Proteomes" id="UP000005856">
    <property type="component" value="Unassembled WGS sequence"/>
</dbReference>
<dbReference type="FunFam" id="3.40.50.720:FF:000129">
    <property type="entry name" value="D-mannonate oxidoreductase"/>
    <property type="match status" value="1"/>
</dbReference>
<dbReference type="PRINTS" id="PR00084">
    <property type="entry name" value="MTLDHDRGNASE"/>
</dbReference>
<dbReference type="Pfam" id="PF01232">
    <property type="entry name" value="Mannitol_dh"/>
    <property type="match status" value="1"/>
</dbReference>
<dbReference type="EMBL" id="ABCP01000002">
    <property type="protein sequence ID" value="EDM49208.1"/>
    <property type="molecule type" value="Genomic_DNA"/>
</dbReference>
<dbReference type="PROSITE" id="PS00974">
    <property type="entry name" value="MANNITOL_DHGENASE"/>
    <property type="match status" value="1"/>
</dbReference>
<dbReference type="InterPro" id="IPR050988">
    <property type="entry name" value="Mannitol_DH/Oxidoreductase"/>
</dbReference>
<dbReference type="SUPFAM" id="SSF51735">
    <property type="entry name" value="NAD(P)-binding Rossmann-fold domains"/>
    <property type="match status" value="1"/>
</dbReference>
<evidence type="ECO:0000256" key="2">
    <source>
        <dbReference type="ARBA" id="ARBA00023027"/>
    </source>
</evidence>
<dbReference type="SUPFAM" id="SSF48179">
    <property type="entry name" value="6-phosphogluconate dehydrogenase C-terminal domain-like"/>
    <property type="match status" value="1"/>
</dbReference>
<dbReference type="PANTHER" id="PTHR43362:SF1">
    <property type="entry name" value="MANNITOL DEHYDROGENASE 2-RELATED"/>
    <property type="match status" value="1"/>
</dbReference>
<name>A6EW21_9GAMM</name>
<dbReference type="InterPro" id="IPR036291">
    <property type="entry name" value="NAD(P)-bd_dom_sf"/>
</dbReference>
<dbReference type="Pfam" id="PF08125">
    <property type="entry name" value="Mannitol_dh_C"/>
    <property type="match status" value="1"/>
</dbReference>
<dbReference type="PANTHER" id="PTHR43362">
    <property type="entry name" value="MANNITOL DEHYDROGENASE DSF1-RELATED"/>
    <property type="match status" value="1"/>
</dbReference>
<dbReference type="Gene3D" id="3.40.50.720">
    <property type="entry name" value="NAD(P)-binding Rossmann-like Domain"/>
    <property type="match status" value="1"/>
</dbReference>
<evidence type="ECO:0000313" key="6">
    <source>
        <dbReference type="EMBL" id="EDM49208.1"/>
    </source>
</evidence>
<comment type="caution">
    <text evidence="6">The sequence shown here is derived from an EMBL/GenBank/DDBJ whole genome shotgun (WGS) entry which is preliminary data.</text>
</comment>
<dbReference type="InterPro" id="IPR013131">
    <property type="entry name" value="Mannitol_DH_N"/>
</dbReference>
<evidence type="ECO:0000256" key="3">
    <source>
        <dbReference type="ARBA" id="ARBA00061451"/>
    </source>
</evidence>
<protein>
    <submittedName>
        <fullName evidence="6">Mannitol dehydrogenase</fullName>
    </submittedName>
</protein>
<dbReference type="InterPro" id="IPR008927">
    <property type="entry name" value="6-PGluconate_DH-like_C_sf"/>
</dbReference>
<gene>
    <name evidence="6" type="ORF">MDG893_07420</name>
</gene>
<dbReference type="InterPro" id="IPR013328">
    <property type="entry name" value="6PGD_dom2"/>
</dbReference>
<comment type="similarity">
    <text evidence="3">Belongs to the mannitol dehydrogenase family. UxuB subfamily.</text>
</comment>
<evidence type="ECO:0000256" key="1">
    <source>
        <dbReference type="ARBA" id="ARBA00023002"/>
    </source>
</evidence>
<dbReference type="InterPro" id="IPR013118">
    <property type="entry name" value="Mannitol_DH_C"/>
</dbReference>
<dbReference type="RefSeq" id="WP_007152222.1">
    <property type="nucleotide sequence ID" value="NZ_ABCP01000002.1"/>
</dbReference>
<dbReference type="GO" id="GO:0016616">
    <property type="term" value="F:oxidoreductase activity, acting on the CH-OH group of donors, NAD or NADP as acceptor"/>
    <property type="evidence" value="ECO:0007669"/>
    <property type="project" value="TreeGrafter"/>
</dbReference>
<evidence type="ECO:0000313" key="7">
    <source>
        <dbReference type="Proteomes" id="UP000005856"/>
    </source>
</evidence>
<dbReference type="Gene3D" id="1.10.1040.10">
    <property type="entry name" value="N-(1-d-carboxylethyl)-l-norvaline Dehydrogenase, domain 2"/>
    <property type="match status" value="1"/>
</dbReference>
<dbReference type="GO" id="GO:0019594">
    <property type="term" value="P:mannitol metabolic process"/>
    <property type="evidence" value="ECO:0007669"/>
    <property type="project" value="InterPro"/>
</dbReference>
<evidence type="ECO:0000259" key="4">
    <source>
        <dbReference type="Pfam" id="PF01232"/>
    </source>
</evidence>
<evidence type="ECO:0000259" key="5">
    <source>
        <dbReference type="Pfam" id="PF08125"/>
    </source>
</evidence>
<keyword evidence="2" id="KW-0520">NAD</keyword>
<organism evidence="6 7">
    <name type="scientific">Marinobacter algicola DG893</name>
    <dbReference type="NCBI Taxonomy" id="443152"/>
    <lineage>
        <taxon>Bacteria</taxon>
        <taxon>Pseudomonadati</taxon>
        <taxon>Pseudomonadota</taxon>
        <taxon>Gammaproteobacteria</taxon>
        <taxon>Pseudomonadales</taxon>
        <taxon>Marinobacteraceae</taxon>
        <taxon>Marinobacter</taxon>
    </lineage>
</organism>
<dbReference type="STRING" id="443152.MDG893_07420"/>
<feature type="domain" description="Mannitol dehydrogenase N-terminal" evidence="4">
    <location>
        <begin position="28"/>
        <end position="278"/>
    </location>
</feature>
<dbReference type="AlphaFoldDB" id="A6EW21"/>
<dbReference type="InterPro" id="IPR000669">
    <property type="entry name" value="Mannitol_DH"/>
</dbReference>
<accession>A6EW21</accession>
<dbReference type="OrthoDB" id="271711at2"/>
<keyword evidence="7" id="KW-1185">Reference proteome</keyword>
<sequence length="493" mass="55427">MKLNNSTLDQLSPEVSVPAYERSNLRQGIVHIGVGGFHRAHEAVYTHQLLQAGGSPDWSICGVGLREGDRAMHQVLSEQDHLYTLIELGADRTNTLSVIGAITGFMFAPEEQDAVIEKMASSEVKIVSLTITEGGYNVDDNTGRFNENHPDVLQDLENPQQPRTVFGYLTEALCRRRERNLPPFTVLSCDNLPENGQVARGALLTFARLRDAELADWIGDKVSFPSSMVDRITPGTNDKHRQWLKENYDLEDGWPVICEPFYQWVLEDNFCNGRPDWETVGVQFTDDVAPYERMKIRLLNASHSAMAYLGYLSGYRYTHEVMADDRFSRFIRSFMDEDVTPILGEISGIDVPAYKQTLIERFSNPQMGDELARLCMDGSSKIPKFLVPTVQTLVNEGRPLSRVAMIIAGWALYLRGKDEQGQPHEINDPMAPRLQTAVKDRANLTPEFLGMTDLFGTMLANSSDFEEAFDRALDKLETKGVFAALGESWPDEH</sequence>
<reference evidence="6 7" key="1">
    <citation type="submission" date="2007-06" db="EMBL/GenBank/DDBJ databases">
        <authorList>
            <person name="Green D."/>
            <person name="Ferriera S."/>
            <person name="Johnson J."/>
            <person name="Kravitz S."/>
            <person name="Beeson K."/>
            <person name="Sutton G."/>
            <person name="Rogers Y.-H."/>
            <person name="Friedman R."/>
            <person name="Frazier M."/>
            <person name="Venter J.C."/>
        </authorList>
    </citation>
    <scope>NUCLEOTIDE SEQUENCE [LARGE SCALE GENOMIC DNA]</scope>
    <source>
        <strain evidence="6 7">DG893</strain>
    </source>
</reference>
<proteinExistence type="inferred from homology"/>
<keyword evidence="1" id="KW-0560">Oxidoreductase</keyword>
<dbReference type="InterPro" id="IPR023027">
    <property type="entry name" value="Mannitol_DH_CS"/>
</dbReference>
<feature type="domain" description="Mannitol dehydrogenase C-terminal" evidence="5">
    <location>
        <begin position="287"/>
        <end position="476"/>
    </location>
</feature>